<dbReference type="EMBL" id="JACGZW010000010">
    <property type="protein sequence ID" value="MBB1157473.1"/>
    <property type="molecule type" value="Genomic_DNA"/>
</dbReference>
<dbReference type="RefSeq" id="WP_182894316.1">
    <property type="nucleotide sequence ID" value="NZ_JACGZW010000010.1"/>
</dbReference>
<reference evidence="2 3" key="1">
    <citation type="submission" date="2020-08" db="EMBL/GenBank/DDBJ databases">
        <title>Amycolatopsis sp. nov. DR6-1 isolated from Dendrobium heterocarpum.</title>
        <authorList>
            <person name="Tedsree N."/>
            <person name="Kuncharoen N."/>
            <person name="Likhitwitayawuid K."/>
            <person name="Tanasupawat S."/>
        </authorList>
    </citation>
    <scope>NUCLEOTIDE SEQUENCE [LARGE SCALE GENOMIC DNA]</scope>
    <source>
        <strain evidence="2 3">DR6-1</strain>
    </source>
</reference>
<evidence type="ECO:0000256" key="1">
    <source>
        <dbReference type="SAM" id="SignalP"/>
    </source>
</evidence>
<sequence>MAAFAVVAAVFAFAGPASAASTSSAVPYDLGSCTKRASAPYGNVWVQNVSCGFDIRIHVLWNWGPASDCKWVKYRGPAVNFYAPLGPVQRYSTIDYC</sequence>
<name>A0A7W3W2B0_9PSEU</name>
<proteinExistence type="predicted"/>
<organism evidence="2 3">
    <name type="scientific">Amycolatopsis dendrobii</name>
    <dbReference type="NCBI Taxonomy" id="2760662"/>
    <lineage>
        <taxon>Bacteria</taxon>
        <taxon>Bacillati</taxon>
        <taxon>Actinomycetota</taxon>
        <taxon>Actinomycetes</taxon>
        <taxon>Pseudonocardiales</taxon>
        <taxon>Pseudonocardiaceae</taxon>
        <taxon>Amycolatopsis</taxon>
    </lineage>
</organism>
<dbReference type="Proteomes" id="UP000526734">
    <property type="component" value="Unassembled WGS sequence"/>
</dbReference>
<keyword evidence="1" id="KW-0732">Signal</keyword>
<accession>A0A7W3W2B0</accession>
<protein>
    <recommendedName>
        <fullName evidence="4">Secreted protein</fullName>
    </recommendedName>
</protein>
<dbReference type="AlphaFoldDB" id="A0A7W3W2B0"/>
<evidence type="ECO:0000313" key="3">
    <source>
        <dbReference type="Proteomes" id="UP000526734"/>
    </source>
</evidence>
<keyword evidence="3" id="KW-1185">Reference proteome</keyword>
<gene>
    <name evidence="2" type="ORF">H4281_30390</name>
</gene>
<comment type="caution">
    <text evidence="2">The sequence shown here is derived from an EMBL/GenBank/DDBJ whole genome shotgun (WGS) entry which is preliminary data.</text>
</comment>
<feature type="chain" id="PRO_5031288372" description="Secreted protein" evidence="1">
    <location>
        <begin position="20"/>
        <end position="97"/>
    </location>
</feature>
<feature type="signal peptide" evidence="1">
    <location>
        <begin position="1"/>
        <end position="19"/>
    </location>
</feature>
<evidence type="ECO:0000313" key="2">
    <source>
        <dbReference type="EMBL" id="MBB1157473.1"/>
    </source>
</evidence>
<evidence type="ECO:0008006" key="4">
    <source>
        <dbReference type="Google" id="ProtNLM"/>
    </source>
</evidence>